<dbReference type="InterPro" id="IPR036188">
    <property type="entry name" value="FAD/NAD-bd_sf"/>
</dbReference>
<feature type="region of interest" description="Disordered" evidence="1">
    <location>
        <begin position="511"/>
        <end position="543"/>
    </location>
</feature>
<gene>
    <name evidence="3" type="ORF">CKM354_000890200</name>
</gene>
<dbReference type="GeneID" id="68294477"/>
<dbReference type="GO" id="GO:0005737">
    <property type="term" value="C:cytoplasm"/>
    <property type="evidence" value="ECO:0007669"/>
    <property type="project" value="TreeGrafter"/>
</dbReference>
<sequence>MSRQTPNLPKQRKPCDLPSEQSSKSFWHSEPSSLLLGHRSTRDLPETADVVVIGSGISGASIAHHLLNDGDTGGRKPHVVMLEAREACWGATGRNGGHCQPIFFEHPNKPEIGRFELANFQALDKLIEEKSIDCEFVIQPGVRGIYSEHHLKTTGQALETIKTTAPDLSSMMRMVTSKEELEELRLPTALGAVVTDVAARMWPYKFVCRILEDLLTSSDLDGLFNLQTLTPVTKILPSDTGVAVHTARGTIRASKVVLATNAYTSHLVPAFSNLIVPCRGQMSSLVPFPSVAGENRLKTSFGFLGDGLDDYLIQRPSDRGEHLMFGGGRQHGPSIGVTDDSVVDPKTAHYLRSRLVEVFQLPESEDGASQTYEMDATHEWSGVMGFSRDDLPWVGKLPQTTHTFISAGFTGHGMPNTWLSGKAVALLVSDSLSQKRNEIESLRFIMQQTGLPDSYLASEERIKAALQLEDVEERDWAEMQRGRGTFDREYQAQLELLEQHCHSRLSAVVKEPPAKGGSHFNDNSNVRTPSPSTQSCGQTGSADGNDALRDYQLQLMLLECQNKKRVLMAQREQASMGQLNAQVPASTQLSKQAQLSRSDENDALKGYKKQMQLPER</sequence>
<evidence type="ECO:0000256" key="1">
    <source>
        <dbReference type="SAM" id="MobiDB-lite"/>
    </source>
</evidence>
<evidence type="ECO:0000259" key="2">
    <source>
        <dbReference type="Pfam" id="PF01266"/>
    </source>
</evidence>
<dbReference type="Proteomes" id="UP000825890">
    <property type="component" value="Unassembled WGS sequence"/>
</dbReference>
<dbReference type="RefSeq" id="XP_044660236.1">
    <property type="nucleotide sequence ID" value="XM_044804301.1"/>
</dbReference>
<dbReference type="Pfam" id="PF01266">
    <property type="entry name" value="DAO"/>
    <property type="match status" value="1"/>
</dbReference>
<reference evidence="3 4" key="1">
    <citation type="submission" date="2021-01" db="EMBL/GenBank/DDBJ databases">
        <title>Cercospora kikuchii MAFF 305040 whole genome shotgun sequence.</title>
        <authorList>
            <person name="Kashiwa T."/>
            <person name="Suzuki T."/>
        </authorList>
    </citation>
    <scope>NUCLEOTIDE SEQUENCE [LARGE SCALE GENOMIC DNA]</scope>
    <source>
        <strain evidence="3 4">MAFF 305040</strain>
    </source>
</reference>
<comment type="caution">
    <text evidence="3">The sequence shown here is derived from an EMBL/GenBank/DDBJ whole genome shotgun (WGS) entry which is preliminary data.</text>
</comment>
<dbReference type="PANTHER" id="PTHR13847">
    <property type="entry name" value="SARCOSINE DEHYDROGENASE-RELATED"/>
    <property type="match status" value="1"/>
</dbReference>
<feature type="compositionally biased region" description="Polar residues" evidence="1">
    <location>
        <begin position="520"/>
        <end position="542"/>
    </location>
</feature>
<accession>A0A9P3FJP4</accession>
<feature type="region of interest" description="Disordered" evidence="1">
    <location>
        <begin position="578"/>
        <end position="616"/>
    </location>
</feature>
<evidence type="ECO:0000313" key="3">
    <source>
        <dbReference type="EMBL" id="GIZ45749.1"/>
    </source>
</evidence>
<feature type="region of interest" description="Disordered" evidence="1">
    <location>
        <begin position="1"/>
        <end position="28"/>
    </location>
</feature>
<feature type="compositionally biased region" description="Polar residues" evidence="1">
    <location>
        <begin position="19"/>
        <end position="28"/>
    </location>
</feature>
<dbReference type="OrthoDB" id="429143at2759"/>
<organism evidence="3 4">
    <name type="scientific">Cercospora kikuchii</name>
    <dbReference type="NCBI Taxonomy" id="84275"/>
    <lineage>
        <taxon>Eukaryota</taxon>
        <taxon>Fungi</taxon>
        <taxon>Dikarya</taxon>
        <taxon>Ascomycota</taxon>
        <taxon>Pezizomycotina</taxon>
        <taxon>Dothideomycetes</taxon>
        <taxon>Dothideomycetidae</taxon>
        <taxon>Mycosphaerellales</taxon>
        <taxon>Mycosphaerellaceae</taxon>
        <taxon>Cercospora</taxon>
    </lineage>
</organism>
<dbReference type="PANTHER" id="PTHR13847:SF129">
    <property type="entry name" value="FAD DEPENDENT OXIDOREDUCTASE"/>
    <property type="match status" value="1"/>
</dbReference>
<evidence type="ECO:0000313" key="4">
    <source>
        <dbReference type="Proteomes" id="UP000825890"/>
    </source>
</evidence>
<dbReference type="AlphaFoldDB" id="A0A9P3FJP4"/>
<dbReference type="SUPFAM" id="SSF51905">
    <property type="entry name" value="FAD/NAD(P)-binding domain"/>
    <property type="match status" value="1"/>
</dbReference>
<dbReference type="EMBL" id="BOLY01000005">
    <property type="protein sequence ID" value="GIZ45749.1"/>
    <property type="molecule type" value="Genomic_DNA"/>
</dbReference>
<protein>
    <recommendedName>
        <fullName evidence="2">FAD dependent oxidoreductase domain-containing protein</fullName>
    </recommendedName>
</protein>
<feature type="compositionally biased region" description="Polar residues" evidence="1">
    <location>
        <begin position="578"/>
        <end position="596"/>
    </location>
</feature>
<feature type="domain" description="FAD dependent oxidoreductase" evidence="2">
    <location>
        <begin position="49"/>
        <end position="425"/>
    </location>
</feature>
<keyword evidence="4" id="KW-1185">Reference proteome</keyword>
<proteinExistence type="predicted"/>
<dbReference type="Gene3D" id="3.30.9.10">
    <property type="entry name" value="D-Amino Acid Oxidase, subunit A, domain 2"/>
    <property type="match status" value="1"/>
</dbReference>
<name>A0A9P3FJP4_9PEZI</name>
<dbReference type="Gene3D" id="3.50.50.60">
    <property type="entry name" value="FAD/NAD(P)-binding domain"/>
    <property type="match status" value="1"/>
</dbReference>
<dbReference type="InterPro" id="IPR006076">
    <property type="entry name" value="FAD-dep_OxRdtase"/>
</dbReference>